<proteinExistence type="predicted"/>
<dbReference type="RefSeq" id="WP_308356543.1">
    <property type="nucleotide sequence ID" value="NZ_CP129970.2"/>
</dbReference>
<dbReference type="CDD" id="cd15482">
    <property type="entry name" value="Sialidase_non-viral"/>
    <property type="match status" value="1"/>
</dbReference>
<dbReference type="InterPro" id="IPR013320">
    <property type="entry name" value="ConA-like_dom_sf"/>
</dbReference>
<dbReference type="InterPro" id="IPR013783">
    <property type="entry name" value="Ig-like_fold"/>
</dbReference>
<dbReference type="GO" id="GO:0004553">
    <property type="term" value="F:hydrolase activity, hydrolyzing O-glycosyl compounds"/>
    <property type="evidence" value="ECO:0007669"/>
    <property type="project" value="UniProtKB-ARBA"/>
</dbReference>
<keyword evidence="5" id="KW-1185">Reference proteome</keyword>
<dbReference type="Gene3D" id="2.60.120.260">
    <property type="entry name" value="Galactose-binding domain-like"/>
    <property type="match status" value="1"/>
</dbReference>
<feature type="domain" description="Fibronectin type-III" evidence="3">
    <location>
        <begin position="1773"/>
        <end position="1863"/>
    </location>
</feature>
<gene>
    <name evidence="4" type="ORF">QYS48_33195</name>
</gene>
<dbReference type="Gene3D" id="2.130.10.10">
    <property type="entry name" value="YVTN repeat-like/Quinoprotein amine dehydrogenase"/>
    <property type="match status" value="3"/>
</dbReference>
<protein>
    <submittedName>
        <fullName evidence="4">Fibronectin type III domain-containing protein</fullName>
    </submittedName>
</protein>
<evidence type="ECO:0000256" key="1">
    <source>
        <dbReference type="SAM" id="SignalP"/>
    </source>
</evidence>
<dbReference type="PANTHER" id="PTHR23282:SF101">
    <property type="entry name" value="MAM DOMAIN-CONTAINING PROTEIN"/>
    <property type="match status" value="1"/>
</dbReference>
<dbReference type="InterPro" id="IPR051560">
    <property type="entry name" value="MAM_domain-containing"/>
</dbReference>
<dbReference type="InterPro" id="IPR036116">
    <property type="entry name" value="FN3_sf"/>
</dbReference>
<dbReference type="InterPro" id="IPR003961">
    <property type="entry name" value="FN3_dom"/>
</dbReference>
<dbReference type="CDD" id="cd00063">
    <property type="entry name" value="FN3"/>
    <property type="match status" value="6"/>
</dbReference>
<dbReference type="SMART" id="SM00137">
    <property type="entry name" value="MAM"/>
    <property type="match status" value="1"/>
</dbReference>
<accession>A0AA51R8I0</accession>
<dbReference type="GO" id="GO:0005975">
    <property type="term" value="P:carbohydrate metabolic process"/>
    <property type="evidence" value="ECO:0007669"/>
    <property type="project" value="UniProtKB-ARBA"/>
</dbReference>
<dbReference type="GO" id="GO:0016020">
    <property type="term" value="C:membrane"/>
    <property type="evidence" value="ECO:0007669"/>
    <property type="project" value="InterPro"/>
</dbReference>
<feature type="chain" id="PRO_5041428641" evidence="1">
    <location>
        <begin position="25"/>
        <end position="2050"/>
    </location>
</feature>
<dbReference type="CDD" id="cd06263">
    <property type="entry name" value="MAM"/>
    <property type="match status" value="1"/>
</dbReference>
<dbReference type="EMBL" id="CP129970">
    <property type="protein sequence ID" value="WMN06651.1"/>
    <property type="molecule type" value="Genomic_DNA"/>
</dbReference>
<sequence>MRIFTKLSMFVFLFGMITVFVADAQSPIKNDEQPTRVNYKRLTTDPNSEFYNKNIKRVKDNVVERYNFNFSRLKDPATGKIPNNIRALELEYVLSPSSRLQKSDEELKRMQSDVNIQTANGDIISAWVNRGPYNVGGRTRALAIDLNDENIILAGGVSGGMWRSTDQGTTWTRVSTADQHPTVTDVEQDPRLGFRDTWYYSSGERIGASQSARNGAAFLQGNGVYKSTDNGLSWSVLSATANSTPQSFDNAFDLIFNVEVNPVNGDLYVATSQGIYRSTDGGTSFTEVLPAEFDNFSDIHITSSGVIYAALDSDGGNGTNGGVYRTTDGAIGTWTNITATDFPAAYGRTVLYTAPSNEDILYVLAANTSTAPVGHDFWKYTYISGDGTDTGGSWDDRSANLPNIGGPVGSYNSQGGYDMYVRVHPTDPNRVFIGGTNIYRSDDGFATASGEWVAGYSTNNDVSLYTNHHPDQHSFEFFPSDPDKVITGHDGGISITNNILGDNGTIEPVDWIWMNNGYLTTQVYALSIGPGDQLMAGFQDNSTWFTNNTNPTDSWVDVFSGDGSYNAFNNDGTVRYVSSQRGNVYRVTYSDANTAVATSFQSISPATGLFVAPFELDPNNDQIMYYAAANYLWRNDDLTNATASIGWTQLTNAAAINNVSIMGISTEPANIVYFGTTSGEIYRIDNANTGNPTAVDIYSSADLPSANVSSIDVNPYNADDVVVTFSNYNVKSIFQTLDGGSTWSNISGNLEENADGTGNGPSVRWATRVGNSDRYFVGTSTGLYSTTTLDGTSTVWTQENLGGINNAIVEQIRVRNSDGLVVAGTHGNGLYSATFEVSEPDVILQNPIADIVLDANSADEIIDISTVFASNTDPIQSITVSVDSNDNTDLLSASISGDDLTLSLLADQFGDALITLKGTDENGEFAYSSFTVTVIPPPITSFPYTYDFETTLPAGWNTSGTMSWVFGNGETPSSGTGPQVDNTLGTSSGTYLFSESSSPIIQGDEAILTTRKIDVSALSSPRLQFFYHMHGNAMGTLKVEVEDLTNASTTEIFSISGQQQMNQNDPFLPPSGVGLDLSSFTGSVIEVKFIAVRGSSFTSDIAIDDISIDEQPSRDVGIVDIEISNDPFFGSDEAVTVAVVNNGSDTQSSFDVSYVFNGETPVTESFTSSIASGDTLYYSFSTTLDLSEAIDFSIQAYTSLSGDLIADNDTTLENFRKAELITSLPYSESFENGAAEWYSQGAINSWELGAPDNTIIESASDGETAWVTNLTGTYLNNEESYVYSPYFDLSSLTNPAIQFDLIAASESNYDGTILEYTLDRGTTWNKLGDFGDPDNWYNEATVSAHNNTAAWDNNNSGWVTASRLMSEVMGESEVGFRFKFATDGSVTREGFAFDDLRILDLVPPQSLTASDISDSGFLLTWNSADLVDEYILEVSNDNFVSNLANYDEITISGNSFQVIGLTRTTTYQVRLKSKLTDNYVSETVELSGGVTTLLGTPIATSATNITTNSFTANWDVFSGAVSYNLEVSEDDFATNLASYDQVSVTSTSFDITGLEASTVYKYRLTADLGAQETGVSNVILVTTESLAPESPSNLTLTEDNGDVQLNWTDNSDDEDEFIIERKVGDESDFSLLETLSTDATTFTDEDVAINVTHSYRIYAKNVFGNSEYSNVEQIVVIPAVPEAPDNLIATLESNHILLTWSDNSDNETSFVIRRKLMGDTDFISVDTLAADVNSYEDIEIENNTTYYYHVIAINITSVSDLSNEITILTKAEVPTAIQGQNISSTSFVASWNDVGENVSYELEVSSDNFQNLLDNYASIQFDENNITVNGLDPATNYQYRVRSYNDAGLSDYSNTIVVTTLDVLPAAPSDLTAEYSNNQIVLDWIDNADNEDEYVIERKLGQNEFEVIATLDANQTTYSDELISEGEDISYKVMAVNSIGSSEYSNVALVPFEVTSNTAAELMRSFKIFPNPSKGNFELALSSEYRIKNIKVIDLSGRLIVSKDYGINNQNSIDKKEHYTLDITDQRPGIYLLYVETASNDLIIKKIIKN</sequence>
<dbReference type="SMART" id="SM00060">
    <property type="entry name" value="FN3"/>
    <property type="match status" value="6"/>
</dbReference>
<dbReference type="Pfam" id="PF00629">
    <property type="entry name" value="MAM"/>
    <property type="match status" value="1"/>
</dbReference>
<evidence type="ECO:0000313" key="4">
    <source>
        <dbReference type="EMBL" id="WMN06651.1"/>
    </source>
</evidence>
<keyword evidence="1" id="KW-0732">Signal</keyword>
<dbReference type="Pfam" id="PF00041">
    <property type="entry name" value="fn3"/>
    <property type="match status" value="1"/>
</dbReference>
<feature type="domain" description="Fibronectin type-III" evidence="3">
    <location>
        <begin position="1496"/>
        <end position="1586"/>
    </location>
</feature>
<dbReference type="InterPro" id="IPR000998">
    <property type="entry name" value="MAM_dom"/>
</dbReference>
<reference evidence="4" key="1">
    <citation type="submission" date="2023-08" db="EMBL/GenBank/DDBJ databases">
        <title>Comparative genomics and taxonomic characterization of three novel marine species of genus Marivirga.</title>
        <authorList>
            <person name="Muhammad N."/>
            <person name="Kim S.-G."/>
        </authorList>
    </citation>
    <scope>NUCLEOTIDE SEQUENCE [LARGE SCALE GENOMIC DNA]</scope>
    <source>
        <strain evidence="4">ABR2-2</strain>
    </source>
</reference>
<dbReference type="SUPFAM" id="SSF110296">
    <property type="entry name" value="Oligoxyloglucan reducing end-specific cellobiohydrolase"/>
    <property type="match status" value="2"/>
</dbReference>
<feature type="signal peptide" evidence="1">
    <location>
        <begin position="1"/>
        <end position="24"/>
    </location>
</feature>
<evidence type="ECO:0000259" key="3">
    <source>
        <dbReference type="PROSITE" id="PS50853"/>
    </source>
</evidence>
<dbReference type="SUPFAM" id="SSF49899">
    <property type="entry name" value="Concanavalin A-like lectins/glucanases"/>
    <property type="match status" value="1"/>
</dbReference>
<dbReference type="Gene3D" id="2.60.40.10">
    <property type="entry name" value="Immunoglobulins"/>
    <property type="match status" value="6"/>
</dbReference>
<dbReference type="Gene3D" id="2.60.120.200">
    <property type="match status" value="1"/>
</dbReference>
<organism evidence="4 5">
    <name type="scientific">Marivirga arenosa</name>
    <dbReference type="NCBI Taxonomy" id="3059076"/>
    <lineage>
        <taxon>Bacteria</taxon>
        <taxon>Pseudomonadati</taxon>
        <taxon>Bacteroidota</taxon>
        <taxon>Cytophagia</taxon>
        <taxon>Cytophagales</taxon>
        <taxon>Marivirgaceae</taxon>
        <taxon>Marivirga</taxon>
    </lineage>
</organism>
<dbReference type="PROSITE" id="PS50060">
    <property type="entry name" value="MAM_2"/>
    <property type="match status" value="1"/>
</dbReference>
<dbReference type="Proteomes" id="UP001244443">
    <property type="component" value="Chromosome"/>
</dbReference>
<dbReference type="InterPro" id="IPR026444">
    <property type="entry name" value="Secre_tail"/>
</dbReference>
<feature type="domain" description="MAM" evidence="2">
    <location>
        <begin position="944"/>
        <end position="1115"/>
    </location>
</feature>
<dbReference type="NCBIfam" id="TIGR04183">
    <property type="entry name" value="Por_Secre_tail"/>
    <property type="match status" value="1"/>
</dbReference>
<evidence type="ECO:0000259" key="2">
    <source>
        <dbReference type="PROSITE" id="PS50060"/>
    </source>
</evidence>
<feature type="domain" description="Fibronectin type-III" evidence="3">
    <location>
        <begin position="1587"/>
        <end position="1679"/>
    </location>
</feature>
<dbReference type="PANTHER" id="PTHR23282">
    <property type="entry name" value="APICAL ENDOSOMAL GLYCOPROTEIN PRECURSOR"/>
    <property type="match status" value="1"/>
</dbReference>
<name>A0AA51R8I0_9BACT</name>
<dbReference type="SUPFAM" id="SSF49265">
    <property type="entry name" value="Fibronectin type III"/>
    <property type="match status" value="4"/>
</dbReference>
<dbReference type="InterPro" id="IPR015943">
    <property type="entry name" value="WD40/YVTN_repeat-like_dom_sf"/>
</dbReference>
<feature type="domain" description="Fibronectin type-III" evidence="3">
    <location>
        <begin position="1403"/>
        <end position="1495"/>
    </location>
</feature>
<feature type="domain" description="Fibronectin type-III" evidence="3">
    <location>
        <begin position="1867"/>
        <end position="1958"/>
    </location>
</feature>
<dbReference type="Pfam" id="PF18962">
    <property type="entry name" value="Por_Secre_tail"/>
    <property type="match status" value="1"/>
</dbReference>
<evidence type="ECO:0000313" key="5">
    <source>
        <dbReference type="Proteomes" id="UP001244443"/>
    </source>
</evidence>
<feature type="domain" description="Fibronectin type-III" evidence="3">
    <location>
        <begin position="1680"/>
        <end position="1772"/>
    </location>
</feature>
<dbReference type="PROSITE" id="PS50853">
    <property type="entry name" value="FN3"/>
    <property type="match status" value="6"/>
</dbReference>